<evidence type="ECO:0008006" key="3">
    <source>
        <dbReference type="Google" id="ProtNLM"/>
    </source>
</evidence>
<evidence type="ECO:0000313" key="1">
    <source>
        <dbReference type="EMBL" id="MBA7897218.1"/>
    </source>
</evidence>
<organism evidence="1 2">
    <name type="scientific">Escherichia marmotae</name>
    <dbReference type="NCBI Taxonomy" id="1499973"/>
    <lineage>
        <taxon>Bacteria</taxon>
        <taxon>Pseudomonadati</taxon>
        <taxon>Pseudomonadota</taxon>
        <taxon>Gammaproteobacteria</taxon>
        <taxon>Enterobacterales</taxon>
        <taxon>Enterobacteriaceae</taxon>
        <taxon>Escherichia</taxon>
    </lineage>
</organism>
<proteinExistence type="predicted"/>
<sequence length="743" mass="79954">MTVSTEVDHNEYTGNGVTTSFPYTFRVFKESDLVVQVFDLDENIAVLALDTDYTVTGAGGYNGGNVILSKALANGYQISISRELPVTQETDLRNQGKFFAEVHEDAFDKLTMLIQQVRSWFSLALRKPSFVANYYNALNNYIRNLKDPVNPQDASTKNYVDSTVLSNIDHTIRVPDSYIDPLPPLAQLEGSIIGIANGKPVPFPVPSGTAADVFNQLASGEDGKGDALISVKQPFISSFIRTQHDKNSDFISAKDFGATGDGKLHQLSEVFSTLTAAQMVYPFVTSLTQSFDYAGIQAAINTGRNVFIPGGNAYFVNDTIKMNTSATVYGECNNIINRSGTFISVIGNKACFHYGESFASGNIENLYIFYDQNGIDYPTDAATNDGKIGILINGGETSPGLIRIKNVDIDGAWWGVYDDSGNYMSRLEHVWVRRSRGGFYKNTGTTIHYESCYVMGGVCAWYLTNLLSGQMTNCAADKMTVNSNASIGQSAIYLSNCHGFLISGFDGEANVINNNSALEVAFMTFDNSTVSIVGAVGSGNKLKTSFGGSNGIVDFYRAINGSRVKMLNCKDSFDGTPIAFEGMAGYPSFIHTDATSQVDADNCRFQAPAGGTPTISTVSTGNVNYTNCITSGVIAGGYVENKNANGLQVPTVYTDKGTKSVNANVASVLFTLPNSEGVYDVNVWVSGGGANYAISFLVIYDGTTAMIQTLKTAAFLTASASERDISITSSGTTTVTWSYLKKS</sequence>
<dbReference type="InterPro" id="IPR012334">
    <property type="entry name" value="Pectin_lyas_fold"/>
</dbReference>
<accession>A0A7W2XRP1</accession>
<gene>
    <name evidence="1" type="ORF">HV245_03270</name>
</gene>
<comment type="caution">
    <text evidence="1">The sequence shown here is derived from an EMBL/GenBank/DDBJ whole genome shotgun (WGS) entry which is preliminary data.</text>
</comment>
<dbReference type="Gene3D" id="2.160.20.10">
    <property type="entry name" value="Single-stranded right-handed beta-helix, Pectin lyase-like"/>
    <property type="match status" value="1"/>
</dbReference>
<dbReference type="Proteomes" id="UP000518474">
    <property type="component" value="Unassembled WGS sequence"/>
</dbReference>
<dbReference type="RefSeq" id="WP_181478372.1">
    <property type="nucleotide sequence ID" value="NZ_CP056697.1"/>
</dbReference>
<protein>
    <recommendedName>
        <fullName evidence="3">Phage tail protein</fullName>
    </recommendedName>
</protein>
<evidence type="ECO:0000313" key="2">
    <source>
        <dbReference type="Proteomes" id="UP000518474"/>
    </source>
</evidence>
<reference evidence="1 2" key="1">
    <citation type="submission" date="2020-06" db="EMBL/GenBank/DDBJ databases">
        <title>REHAB project genomes.</title>
        <authorList>
            <person name="Shaw L.P."/>
        </authorList>
    </citation>
    <scope>NUCLEOTIDE SEQUENCE [LARGE SCALE GENOMIC DNA]</scope>
    <source>
        <strain evidence="1 2">RHBSTW-00604</strain>
    </source>
</reference>
<dbReference type="EMBL" id="JABXPT010000001">
    <property type="protein sequence ID" value="MBA7897218.1"/>
    <property type="molecule type" value="Genomic_DNA"/>
</dbReference>
<name>A0A7W2XRP1_9ESCH</name>
<dbReference type="AlphaFoldDB" id="A0A7W2XRP1"/>